<reference evidence="1 2" key="1">
    <citation type="submission" date="2014-02" db="EMBL/GenBank/DDBJ databases">
        <title>Single nucleus genome sequencing reveals high similarity among nuclei of an endomycorrhizal fungus.</title>
        <authorList>
            <person name="Lin K."/>
            <person name="Geurts R."/>
            <person name="Zhang Z."/>
            <person name="Limpens E."/>
            <person name="Saunders D.G."/>
            <person name="Mu D."/>
            <person name="Pang E."/>
            <person name="Cao H."/>
            <person name="Cha H."/>
            <person name="Lin T."/>
            <person name="Zhou Q."/>
            <person name="Shang Y."/>
            <person name="Li Y."/>
            <person name="Ivanov S."/>
            <person name="Sharma T."/>
            <person name="Velzen R.V."/>
            <person name="Ruijter N.D."/>
            <person name="Aanen D.K."/>
            <person name="Win J."/>
            <person name="Kamoun S."/>
            <person name="Bisseling T."/>
            <person name="Huang S."/>
        </authorList>
    </citation>
    <scope>NUCLEOTIDE SEQUENCE [LARGE SCALE GENOMIC DNA]</scope>
    <source>
        <strain evidence="2">DAOM197198w</strain>
    </source>
</reference>
<dbReference type="HOGENOM" id="CLU_028913_2_1_1"/>
<evidence type="ECO:0000313" key="1">
    <source>
        <dbReference type="EMBL" id="EXX75660.1"/>
    </source>
</evidence>
<dbReference type="OrthoDB" id="2309646at2759"/>
<sequence>MPSCSKLFSGNLPELTYDVLKFLRNDYSTLYSCILVNRLWCRLAMPLLWENPFSISTGNYNFIGIYLHNLNGNLKSKLNGYGIGKLLPSTTLFNYPSFIRYLNTQEFIFSVDKWVEVSVKTLKPRKRYFIKTISLNLDADFIRLVHTSLLKIFIENEINLHTFDVEFTDSKHISYFGDILGLILQNTKFINNIRYLKLHTGRTRGFSSPKNKDTPIKHRVLQIINLHQNLKKILLSYDNFSLYQSLLLQSESSNCLNTLNTIILFCFNFNGIINLDKAFEQLNVLESVHIIYCSPLNTDIIQQIINLNKPFKLKSLFVNDRSQIDESLLLLLQKYGNYLENFGCGHLKYIKGELGLESGLSLKQQILESVLKYCKNIKFLDICGIKDEIVYLVLNLVENIKSNLNYLTIEASETSHLDNSSSILLRNLGRILPPKLEYLNLILYIRISDFEVFKNNSQNTVIKKLSIINNVQDYGVDISPYIKEYIVDKRTKYYLAFRNIKIEDLKGGEIKKFESYIAKRDNDLSIDIYQFIKNLD</sequence>
<accession>A0A015K822</accession>
<proteinExistence type="predicted"/>
<name>A0A015K822_RHIIW</name>
<dbReference type="AlphaFoldDB" id="A0A015K822"/>
<evidence type="ECO:0000313" key="2">
    <source>
        <dbReference type="Proteomes" id="UP000022910"/>
    </source>
</evidence>
<keyword evidence="2" id="KW-1185">Reference proteome</keyword>
<dbReference type="Proteomes" id="UP000022910">
    <property type="component" value="Unassembled WGS sequence"/>
</dbReference>
<dbReference type="EMBL" id="JEMT01012385">
    <property type="protein sequence ID" value="EXX75660.1"/>
    <property type="molecule type" value="Genomic_DNA"/>
</dbReference>
<gene>
    <name evidence="1" type="ORF">RirG_039930</name>
</gene>
<comment type="caution">
    <text evidence="1">The sequence shown here is derived from an EMBL/GenBank/DDBJ whole genome shotgun (WGS) entry which is preliminary data.</text>
</comment>
<evidence type="ECO:0008006" key="3">
    <source>
        <dbReference type="Google" id="ProtNLM"/>
    </source>
</evidence>
<organism evidence="1 2">
    <name type="scientific">Rhizophagus irregularis (strain DAOM 197198w)</name>
    <name type="common">Glomus intraradices</name>
    <dbReference type="NCBI Taxonomy" id="1432141"/>
    <lineage>
        <taxon>Eukaryota</taxon>
        <taxon>Fungi</taxon>
        <taxon>Fungi incertae sedis</taxon>
        <taxon>Mucoromycota</taxon>
        <taxon>Glomeromycotina</taxon>
        <taxon>Glomeromycetes</taxon>
        <taxon>Glomerales</taxon>
        <taxon>Glomeraceae</taxon>
        <taxon>Rhizophagus</taxon>
    </lineage>
</organism>
<dbReference type="STRING" id="1432141.A0A015K822"/>
<protein>
    <recommendedName>
        <fullName evidence="3">F-box domain-containing protein</fullName>
    </recommendedName>
</protein>